<dbReference type="PANTHER" id="PTHR10504:SF131">
    <property type="entry name" value="BPI2 DOMAIN-CONTAINING PROTEIN"/>
    <property type="match status" value="1"/>
</dbReference>
<feature type="signal peptide" evidence="1">
    <location>
        <begin position="1"/>
        <end position="20"/>
    </location>
</feature>
<dbReference type="RefSeq" id="XP_009041339.1">
    <property type="nucleotide sequence ID" value="XM_009043091.1"/>
</dbReference>
<dbReference type="KEGG" id="aaf:AURANDRAFT_67594"/>
<proteinExistence type="predicted"/>
<dbReference type="OrthoDB" id="10255543at2759"/>
<accession>F0YLS2</accession>
<feature type="domain" description="Lipid-binding serum glycoprotein C-terminal" evidence="2">
    <location>
        <begin position="265"/>
        <end position="486"/>
    </location>
</feature>
<sequence length="739" mass="76642">MKLSLLALAPLAAAGGGARGAISETLADKLRDQGLPVAIDFLNAFKVPDLPGSWGIWSYGVTDIALWNVGADADIALSPVNGAAGAVLTLSNLKLSVQGHVYVGPIPSLSGEASTNADGTSASVAISVTAANGVPALGLGSCSADVQIADIAVNVDGLGVLDGLVEVIADHFKGYLVDAIKDAICSTGATALISNVNGFLSTYDYEWSTAGVLPAPWDGAVLDYHLAAPPPAETDPTLYADVVAEAFEEDGTKSGLAAPELPEVDMSARDASVVATAFPVNTALWTFFAQGALAYDVPRTLVPAGKWYDVDVLSTNSALYRVLMPKLHDAYPDRNLTLRIRAAGAPPTVELAAGRALVNASRVDLTFVVAPANATDDPVEAFTLTGPFSTTAAAAAYTDADGAAKVNATVAEVDLDLAAGESHFGDIGPAFLAEISKPAVAIVNDVALPKLNAFLGAGFALPVIDADVAGYHLHVAFTEPELALDAGYALVATDADIKAAHSAMKLGLLALAAAAAAGDNLPQVPYHARGARTGFSMVPRSSYASQTMDVFLDMFCEDSKATWPTLKALAAKRPDVDIRIQLFPLPYNFGTWIPAQACTAAALLTNSSATFVKCVDVMYSGTNQHDVKTLALVNGTTTDIIDALVALLAAPLGIPGDELRKNVESDMESGPPSYTFTKRSLKYGQSNGIFATPSVLLNGVQIYGADHEHDGVHAEGGWITMALADWEAMLDLPTGYPEF</sequence>
<dbReference type="SUPFAM" id="SSF55394">
    <property type="entry name" value="Bactericidal permeability-increasing protein, BPI"/>
    <property type="match status" value="2"/>
</dbReference>
<dbReference type="Gene3D" id="3.15.10.10">
    <property type="entry name" value="Bactericidal permeability-increasing protein, domain 1"/>
    <property type="match status" value="1"/>
</dbReference>
<keyword evidence="1" id="KW-0732">Signal</keyword>
<dbReference type="GO" id="GO:0008289">
    <property type="term" value="F:lipid binding"/>
    <property type="evidence" value="ECO:0007669"/>
    <property type="project" value="InterPro"/>
</dbReference>
<organism evidence="4">
    <name type="scientific">Aureococcus anophagefferens</name>
    <name type="common">Harmful bloom alga</name>
    <dbReference type="NCBI Taxonomy" id="44056"/>
    <lineage>
        <taxon>Eukaryota</taxon>
        <taxon>Sar</taxon>
        <taxon>Stramenopiles</taxon>
        <taxon>Ochrophyta</taxon>
        <taxon>Pelagophyceae</taxon>
        <taxon>Pelagomonadales</taxon>
        <taxon>Pelagomonadaceae</taxon>
        <taxon>Aureococcus</taxon>
    </lineage>
</organism>
<dbReference type="SMART" id="SM00329">
    <property type="entry name" value="BPI2"/>
    <property type="match status" value="1"/>
</dbReference>
<dbReference type="SUPFAM" id="SSF52833">
    <property type="entry name" value="Thioredoxin-like"/>
    <property type="match status" value="1"/>
</dbReference>
<dbReference type="PANTHER" id="PTHR10504">
    <property type="entry name" value="BACTERICIDAL PERMEABILITY-INCREASING BPI PROTEIN-RELATED"/>
    <property type="match status" value="1"/>
</dbReference>
<dbReference type="Gene3D" id="3.15.20.10">
    <property type="entry name" value="Bactericidal permeability-increasing protein, domain 2"/>
    <property type="match status" value="1"/>
</dbReference>
<evidence type="ECO:0000256" key="1">
    <source>
        <dbReference type="SAM" id="SignalP"/>
    </source>
</evidence>
<dbReference type="Pfam" id="PF02886">
    <property type="entry name" value="LBP_BPI_CETP_C"/>
    <property type="match status" value="1"/>
</dbReference>
<evidence type="ECO:0000313" key="3">
    <source>
        <dbReference type="EMBL" id="EGB03914.1"/>
    </source>
</evidence>
<dbReference type="InterPro" id="IPR032942">
    <property type="entry name" value="BPI/LBP/Plunc"/>
</dbReference>
<dbReference type="InterPro" id="IPR017943">
    <property type="entry name" value="Bactericidal_perm-incr_a/b_dom"/>
</dbReference>
<dbReference type="Proteomes" id="UP000002729">
    <property type="component" value="Unassembled WGS sequence"/>
</dbReference>
<dbReference type="InterPro" id="IPR001124">
    <property type="entry name" value="Lipid-bd_serum_glycop_C"/>
</dbReference>
<protein>
    <recommendedName>
        <fullName evidence="2">Lipid-binding serum glycoprotein C-terminal domain-containing protein</fullName>
    </recommendedName>
</protein>
<evidence type="ECO:0000259" key="2">
    <source>
        <dbReference type="SMART" id="SM00329"/>
    </source>
</evidence>
<dbReference type="Gene3D" id="3.40.30.10">
    <property type="entry name" value="Glutaredoxin"/>
    <property type="match status" value="1"/>
</dbReference>
<evidence type="ECO:0000313" key="4">
    <source>
        <dbReference type="Proteomes" id="UP000002729"/>
    </source>
</evidence>
<dbReference type="EMBL" id="GL833158">
    <property type="protein sequence ID" value="EGB03914.1"/>
    <property type="molecule type" value="Genomic_DNA"/>
</dbReference>
<name>F0YLS2_AURAN</name>
<gene>
    <name evidence="3" type="ORF">AURANDRAFT_67594</name>
</gene>
<dbReference type="InterPro" id="IPR036249">
    <property type="entry name" value="Thioredoxin-like_sf"/>
</dbReference>
<reference evidence="3 4" key="1">
    <citation type="journal article" date="2011" name="Proc. Natl. Acad. Sci. U.S.A.">
        <title>Niche of harmful alga Aureococcus anophagefferens revealed through ecogenomics.</title>
        <authorList>
            <person name="Gobler C.J."/>
            <person name="Berry D.L."/>
            <person name="Dyhrman S.T."/>
            <person name="Wilhelm S.W."/>
            <person name="Salamov A."/>
            <person name="Lobanov A.V."/>
            <person name="Zhang Y."/>
            <person name="Collier J.L."/>
            <person name="Wurch L.L."/>
            <person name="Kustka A.B."/>
            <person name="Dill B.D."/>
            <person name="Shah M."/>
            <person name="VerBerkmoes N.C."/>
            <person name="Kuo A."/>
            <person name="Terry A."/>
            <person name="Pangilinan J."/>
            <person name="Lindquist E.A."/>
            <person name="Lucas S."/>
            <person name="Paulsen I.T."/>
            <person name="Hattenrath-Lehmann T.K."/>
            <person name="Talmage S.C."/>
            <person name="Walker E.A."/>
            <person name="Koch F."/>
            <person name="Burson A.M."/>
            <person name="Marcoval M.A."/>
            <person name="Tang Y.Z."/>
            <person name="Lecleir G.R."/>
            <person name="Coyne K.J."/>
            <person name="Berg G.M."/>
            <person name="Bertrand E.M."/>
            <person name="Saito M.A."/>
            <person name="Gladyshev V.N."/>
            <person name="Grigoriev I.V."/>
        </authorList>
    </citation>
    <scope>NUCLEOTIDE SEQUENCE [LARGE SCALE GENOMIC DNA]</scope>
    <source>
        <strain evidence="4">CCMP 1984</strain>
    </source>
</reference>
<dbReference type="InParanoid" id="F0YLS2"/>
<keyword evidence="4" id="KW-1185">Reference proteome</keyword>
<feature type="chain" id="PRO_5003264706" description="Lipid-binding serum glycoprotein C-terminal domain-containing protein" evidence="1">
    <location>
        <begin position="21"/>
        <end position="739"/>
    </location>
</feature>
<dbReference type="OMA" id="EGRWYYN"/>
<dbReference type="AlphaFoldDB" id="F0YLS2"/>
<dbReference type="GeneID" id="20226329"/>